<name>B8I6W9_RUMCH</name>
<evidence type="ECO:0000313" key="3">
    <source>
        <dbReference type="Proteomes" id="UP000001349"/>
    </source>
</evidence>
<keyword evidence="3" id="KW-1185">Reference proteome</keyword>
<dbReference type="EMBL" id="CP001348">
    <property type="protein sequence ID" value="ACL76961.1"/>
    <property type="molecule type" value="Genomic_DNA"/>
</dbReference>
<accession>B8I6W9</accession>
<dbReference type="RefSeq" id="WP_015926045.1">
    <property type="nucleotide sequence ID" value="NC_011898.1"/>
</dbReference>
<dbReference type="KEGG" id="cce:Ccel_2634"/>
<evidence type="ECO:0000313" key="2">
    <source>
        <dbReference type="EMBL" id="ACL76961.1"/>
    </source>
</evidence>
<protein>
    <recommendedName>
        <fullName evidence="4">Zinc-finger domain-containing protein</fullName>
    </recommendedName>
</protein>
<dbReference type="OrthoDB" id="2739040at2"/>
<dbReference type="AlphaFoldDB" id="B8I6W9"/>
<organism evidence="2 3">
    <name type="scientific">Ruminiclostridium cellulolyticum (strain ATCC 35319 / DSM 5812 / JCM 6584 / H10)</name>
    <name type="common">Clostridium cellulolyticum</name>
    <dbReference type="NCBI Taxonomy" id="394503"/>
    <lineage>
        <taxon>Bacteria</taxon>
        <taxon>Bacillati</taxon>
        <taxon>Bacillota</taxon>
        <taxon>Clostridia</taxon>
        <taxon>Eubacteriales</taxon>
        <taxon>Oscillospiraceae</taxon>
        <taxon>Ruminiclostridium</taxon>
    </lineage>
</organism>
<keyword evidence="1" id="KW-1133">Transmembrane helix</keyword>
<evidence type="ECO:0008006" key="4">
    <source>
        <dbReference type="Google" id="ProtNLM"/>
    </source>
</evidence>
<dbReference type="STRING" id="394503.Ccel_2634"/>
<dbReference type="HOGENOM" id="CLU_1000043_0_0_9"/>
<reference evidence="2 3" key="1">
    <citation type="submission" date="2009-01" db="EMBL/GenBank/DDBJ databases">
        <title>Complete sequence of Clostridium cellulolyticum H10.</title>
        <authorList>
            <consortium name="US DOE Joint Genome Institute"/>
            <person name="Lucas S."/>
            <person name="Copeland A."/>
            <person name="Lapidus A."/>
            <person name="Glavina del Rio T."/>
            <person name="Dalin E."/>
            <person name="Tice H."/>
            <person name="Bruce D."/>
            <person name="Goodwin L."/>
            <person name="Pitluck S."/>
            <person name="Chertkov O."/>
            <person name="Saunders E."/>
            <person name="Brettin T."/>
            <person name="Detter J.C."/>
            <person name="Han C."/>
            <person name="Larimer F."/>
            <person name="Land M."/>
            <person name="Hauser L."/>
            <person name="Kyrpides N."/>
            <person name="Ivanova N."/>
            <person name="Zhou J."/>
            <person name="Richardson P."/>
        </authorList>
    </citation>
    <scope>NUCLEOTIDE SEQUENCE [LARGE SCALE GENOMIC DNA]</scope>
    <source>
        <strain evidence="3">ATCC 35319 / DSM 5812 / JCM 6584 / H10</strain>
    </source>
</reference>
<dbReference type="Proteomes" id="UP000001349">
    <property type="component" value="Chromosome"/>
</dbReference>
<keyword evidence="1" id="KW-0472">Membrane</keyword>
<sequence length="278" mass="32032">MKYNCDLIKDLLLLYQDKATSDFSSNVVEDHLNKCNECYRFYHEVKKATEIHFKTPPKTDNVGGYQSLAKRLNRAKWYWRLCIGLLLGCIISLSLMYADGNRFDPMSAAHAGNVLDENSRLLAAVPMGKERILYIYDDDGLYRDINVVYHFPFWKYNYKWPNRYIADRNLGVQLITKGSYANSINKSLYIIFAVAVNDGRVAYIELGKEGKLQRQNVDSPITVFFWDETGNWDGTSTWNGMIKDSELRGTAYASDGTVLYNLTHESNEQNPIKWIPVD</sequence>
<evidence type="ECO:0000256" key="1">
    <source>
        <dbReference type="SAM" id="Phobius"/>
    </source>
</evidence>
<keyword evidence="1" id="KW-0812">Transmembrane</keyword>
<proteinExistence type="predicted"/>
<gene>
    <name evidence="2" type="ordered locus">Ccel_2634</name>
</gene>
<feature type="transmembrane region" description="Helical" evidence="1">
    <location>
        <begin position="77"/>
        <end position="98"/>
    </location>
</feature>